<keyword evidence="5" id="KW-0809">Transit peptide</keyword>
<dbReference type="Pfam" id="PF06413">
    <property type="entry name" value="Neugrin"/>
    <property type="match status" value="1"/>
</dbReference>
<dbReference type="PANTHER" id="PTHR13475:SF3">
    <property type="entry name" value="NEUGRIN"/>
    <property type="match status" value="1"/>
</dbReference>
<evidence type="ECO:0000256" key="3">
    <source>
        <dbReference type="ARBA" id="ARBA00010895"/>
    </source>
</evidence>
<name>A0A100I4R7_ASPNG</name>
<gene>
    <name evidence="7" type="ORF">ABL_00823</name>
</gene>
<comment type="subcellular location">
    <subcellularLocation>
        <location evidence="2">Mitochondrion</location>
    </subcellularLocation>
</comment>
<feature type="compositionally biased region" description="Polar residues" evidence="6">
    <location>
        <begin position="117"/>
        <end position="128"/>
    </location>
</feature>
<dbReference type="OMA" id="KPEKWQI"/>
<protein>
    <recommendedName>
        <fullName evidence="4">Required for respiratory growth protein 9, mitochondrial</fullName>
    </recommendedName>
</protein>
<comment type="caution">
    <text evidence="7">The sequence shown here is derived from an EMBL/GenBank/DDBJ whole genome shotgun (WGS) entry which is preliminary data.</text>
</comment>
<dbReference type="GO" id="GO:0005634">
    <property type="term" value="C:nucleus"/>
    <property type="evidence" value="ECO:0007669"/>
    <property type="project" value="TreeGrafter"/>
</dbReference>
<evidence type="ECO:0000313" key="8">
    <source>
        <dbReference type="Proteomes" id="UP000068243"/>
    </source>
</evidence>
<proteinExistence type="inferred from homology"/>
<sequence>MAGFCASSLRLSLPNVLRNALRSEIASDVHQGPASRRILSIAPLSHSRCKTQRRNFSASINPQLCQSAPYLSAHDSSSSAASAPSNTAPLESPENKPSASTEANASPEVDDSKTSHVDSISETPTSDTFTDKKPTKSSRSKKRSRHEEPPSNPMAQKKPEKWQIHKQALKEKFKEGWNPPKKLSPDALEGIRHLHAVAPEKFTTPVLAEEFKVSPEAIRRILKSKWRPSEPEIEDRRKRWEKRHDRIWGHLSELGLRPSTKRTRELTDAKQLLYGNKEKKGGKA</sequence>
<dbReference type="EMBL" id="BCMY01000001">
    <property type="protein sequence ID" value="GAQ34674.1"/>
    <property type="molecule type" value="Genomic_DNA"/>
</dbReference>
<dbReference type="VEuPathDB" id="FungiDB:An02g04480"/>
<dbReference type="VEuPathDB" id="FungiDB:ASPNIDRAFT2_1144588"/>
<dbReference type="OrthoDB" id="5578174at2759"/>
<evidence type="ECO:0000256" key="1">
    <source>
        <dbReference type="ARBA" id="ARBA00003548"/>
    </source>
</evidence>
<feature type="region of interest" description="Disordered" evidence="6">
    <location>
        <begin position="74"/>
        <end position="164"/>
    </location>
</feature>
<feature type="compositionally biased region" description="Basic residues" evidence="6">
    <location>
        <begin position="135"/>
        <end position="144"/>
    </location>
</feature>
<dbReference type="AlphaFoldDB" id="A0A100I4R7"/>
<organism evidence="7 8">
    <name type="scientific">Aspergillus niger</name>
    <dbReference type="NCBI Taxonomy" id="5061"/>
    <lineage>
        <taxon>Eukaryota</taxon>
        <taxon>Fungi</taxon>
        <taxon>Dikarya</taxon>
        <taxon>Ascomycota</taxon>
        <taxon>Pezizomycotina</taxon>
        <taxon>Eurotiomycetes</taxon>
        <taxon>Eurotiomycetidae</taxon>
        <taxon>Eurotiales</taxon>
        <taxon>Aspergillaceae</taxon>
        <taxon>Aspergillus</taxon>
        <taxon>Aspergillus subgen. Circumdati</taxon>
    </lineage>
</organism>
<accession>A0A100I4R7</accession>
<evidence type="ECO:0000256" key="2">
    <source>
        <dbReference type="ARBA" id="ARBA00004173"/>
    </source>
</evidence>
<dbReference type="InterPro" id="IPR010487">
    <property type="entry name" value="NGRN/Rrg9"/>
</dbReference>
<feature type="compositionally biased region" description="Low complexity" evidence="6">
    <location>
        <begin position="74"/>
        <end position="89"/>
    </location>
</feature>
<comment type="similarity">
    <text evidence="3">Belongs to the RRG9 family.</text>
</comment>
<evidence type="ECO:0000256" key="4">
    <source>
        <dbReference type="ARBA" id="ARBA00013566"/>
    </source>
</evidence>
<dbReference type="PANTHER" id="PTHR13475">
    <property type="entry name" value="NEUGRIN"/>
    <property type="match status" value="1"/>
</dbReference>
<dbReference type="GO" id="GO:0005739">
    <property type="term" value="C:mitochondrion"/>
    <property type="evidence" value="ECO:0007669"/>
    <property type="project" value="UniProtKB-SubCell"/>
</dbReference>
<comment type="function">
    <text evidence="1">Required for respiratory activity and maintenance and expression of the mitochondrial genome.</text>
</comment>
<dbReference type="Proteomes" id="UP000068243">
    <property type="component" value="Unassembled WGS sequence"/>
</dbReference>
<reference evidence="8" key="1">
    <citation type="journal article" date="2016" name="Genome Announc.">
        <title>Draft genome sequence of Aspergillus niger strain An76.</title>
        <authorList>
            <person name="Gong W."/>
            <person name="Cheng Z."/>
            <person name="Zhang H."/>
            <person name="Liu L."/>
            <person name="Gao P."/>
            <person name="Wang L."/>
        </authorList>
    </citation>
    <scope>NUCLEOTIDE SEQUENCE [LARGE SCALE GENOMIC DNA]</scope>
    <source>
        <strain evidence="8">An76</strain>
    </source>
</reference>
<dbReference type="VEuPathDB" id="FungiDB:ATCC64974_62560"/>
<evidence type="ECO:0000313" key="7">
    <source>
        <dbReference type="EMBL" id="GAQ34674.1"/>
    </source>
</evidence>
<dbReference type="VEuPathDB" id="FungiDB:M747DRAFT_292086"/>
<evidence type="ECO:0000256" key="5">
    <source>
        <dbReference type="ARBA" id="ARBA00022946"/>
    </source>
</evidence>
<feature type="region of interest" description="Disordered" evidence="6">
    <location>
        <begin position="258"/>
        <end position="284"/>
    </location>
</feature>
<feature type="compositionally biased region" description="Polar residues" evidence="6">
    <location>
        <begin position="95"/>
        <end position="104"/>
    </location>
</feature>
<evidence type="ECO:0000256" key="6">
    <source>
        <dbReference type="SAM" id="MobiDB-lite"/>
    </source>
</evidence>